<dbReference type="PANTHER" id="PTHR43877">
    <property type="entry name" value="AMINOALKYLPHOSPHONATE N-ACETYLTRANSFERASE-RELATED-RELATED"/>
    <property type="match status" value="1"/>
</dbReference>
<keyword evidence="2" id="KW-0012">Acyltransferase</keyword>
<evidence type="ECO:0000313" key="5">
    <source>
        <dbReference type="Proteomes" id="UP000824175"/>
    </source>
</evidence>
<dbReference type="Proteomes" id="UP000824175">
    <property type="component" value="Unassembled WGS sequence"/>
</dbReference>
<comment type="caution">
    <text evidence="4">The sequence shown here is derived from an EMBL/GenBank/DDBJ whole genome shotgun (WGS) entry which is preliminary data.</text>
</comment>
<dbReference type="PANTHER" id="PTHR43877:SF2">
    <property type="entry name" value="AMINOALKYLPHOSPHONATE N-ACETYLTRANSFERASE-RELATED"/>
    <property type="match status" value="1"/>
</dbReference>
<evidence type="ECO:0000256" key="2">
    <source>
        <dbReference type="ARBA" id="ARBA00023315"/>
    </source>
</evidence>
<dbReference type="CDD" id="cd04301">
    <property type="entry name" value="NAT_SF"/>
    <property type="match status" value="1"/>
</dbReference>
<dbReference type="GO" id="GO:0016747">
    <property type="term" value="F:acyltransferase activity, transferring groups other than amino-acyl groups"/>
    <property type="evidence" value="ECO:0007669"/>
    <property type="project" value="InterPro"/>
</dbReference>
<dbReference type="InterPro" id="IPR016181">
    <property type="entry name" value="Acyl_CoA_acyltransferase"/>
</dbReference>
<reference evidence="4" key="1">
    <citation type="submission" date="2020-10" db="EMBL/GenBank/DDBJ databases">
        <authorList>
            <person name="Gilroy R."/>
        </authorList>
    </citation>
    <scope>NUCLEOTIDE SEQUENCE</scope>
    <source>
        <strain evidence="4">CHK195-11698</strain>
    </source>
</reference>
<dbReference type="EMBL" id="DVMJ01000051">
    <property type="protein sequence ID" value="HIU13541.1"/>
    <property type="molecule type" value="Genomic_DNA"/>
</dbReference>
<dbReference type="InterPro" id="IPR050832">
    <property type="entry name" value="Bact_Acetyltransf"/>
</dbReference>
<name>A0A9D1L0Y2_9FIRM</name>
<keyword evidence="1" id="KW-0808">Transferase</keyword>
<sequence>MKIRQATLQDLPGILELIEEAKQSLAARGVDQWQNGYPDAMVITNDIQKRQSYVMEANRSIIGTAAILCEEDPNYQKIEDGQWLTSGPYGVVHRIAIHPDHKGQGLAGCFFSYAWQLCQSANCVSLRIDTHQDNEAMQHAIRHFGFTYCGMVQMADGSPRKAYEYIGEEKDHGF</sequence>
<protein>
    <submittedName>
        <fullName evidence="4">GNAT family N-acetyltransferase</fullName>
    </submittedName>
</protein>
<dbReference type="Gene3D" id="3.40.630.30">
    <property type="match status" value="1"/>
</dbReference>
<evidence type="ECO:0000313" key="4">
    <source>
        <dbReference type="EMBL" id="HIU13541.1"/>
    </source>
</evidence>
<reference evidence="4" key="2">
    <citation type="journal article" date="2021" name="PeerJ">
        <title>Extensive microbial diversity within the chicken gut microbiome revealed by metagenomics and culture.</title>
        <authorList>
            <person name="Gilroy R."/>
            <person name="Ravi A."/>
            <person name="Getino M."/>
            <person name="Pursley I."/>
            <person name="Horton D.L."/>
            <person name="Alikhan N.F."/>
            <person name="Baker D."/>
            <person name="Gharbi K."/>
            <person name="Hall N."/>
            <person name="Watson M."/>
            <person name="Adriaenssens E.M."/>
            <person name="Foster-Nyarko E."/>
            <person name="Jarju S."/>
            <person name="Secka A."/>
            <person name="Antonio M."/>
            <person name="Oren A."/>
            <person name="Chaudhuri R.R."/>
            <person name="La Ragione R."/>
            <person name="Hildebrand F."/>
            <person name="Pallen M.J."/>
        </authorList>
    </citation>
    <scope>NUCLEOTIDE SEQUENCE</scope>
    <source>
        <strain evidence="4">CHK195-11698</strain>
    </source>
</reference>
<dbReference type="AlphaFoldDB" id="A0A9D1L0Y2"/>
<feature type="domain" description="N-acetyltransferase" evidence="3">
    <location>
        <begin position="1"/>
        <end position="170"/>
    </location>
</feature>
<dbReference type="PROSITE" id="PS51186">
    <property type="entry name" value="GNAT"/>
    <property type="match status" value="1"/>
</dbReference>
<proteinExistence type="predicted"/>
<accession>A0A9D1L0Y2</accession>
<dbReference type="InterPro" id="IPR000182">
    <property type="entry name" value="GNAT_dom"/>
</dbReference>
<dbReference type="Pfam" id="PF00583">
    <property type="entry name" value="Acetyltransf_1"/>
    <property type="match status" value="1"/>
</dbReference>
<gene>
    <name evidence="4" type="ORF">IAD15_05675</name>
</gene>
<dbReference type="SUPFAM" id="SSF55729">
    <property type="entry name" value="Acyl-CoA N-acyltransferases (Nat)"/>
    <property type="match status" value="1"/>
</dbReference>
<evidence type="ECO:0000259" key="3">
    <source>
        <dbReference type="PROSITE" id="PS51186"/>
    </source>
</evidence>
<evidence type="ECO:0000256" key="1">
    <source>
        <dbReference type="ARBA" id="ARBA00022679"/>
    </source>
</evidence>
<organism evidence="4 5">
    <name type="scientific">Candidatus Fimiplasma intestinipullorum</name>
    <dbReference type="NCBI Taxonomy" id="2840825"/>
    <lineage>
        <taxon>Bacteria</taxon>
        <taxon>Bacillati</taxon>
        <taxon>Bacillota</taxon>
        <taxon>Clostridia</taxon>
        <taxon>Eubacteriales</taxon>
        <taxon>Candidatus Fimiplasma</taxon>
    </lineage>
</organism>